<name>A0A6H1ZD20_9ZZZZ</name>
<evidence type="ECO:0000313" key="1">
    <source>
        <dbReference type="EMBL" id="QJA45438.1"/>
    </source>
</evidence>
<gene>
    <name evidence="1" type="ORF">TM448A00237_0044</name>
</gene>
<accession>A0A6H1ZD20</accession>
<dbReference type="EMBL" id="MT143990">
    <property type="protein sequence ID" value="QJA45438.1"/>
    <property type="molecule type" value="Genomic_DNA"/>
</dbReference>
<sequence>MNQNEKEYITKIILDRQALINALPDNIKSQINKVINGKE</sequence>
<organism evidence="1">
    <name type="scientific">viral metagenome</name>
    <dbReference type="NCBI Taxonomy" id="1070528"/>
    <lineage>
        <taxon>unclassified sequences</taxon>
        <taxon>metagenomes</taxon>
        <taxon>organismal metagenomes</taxon>
    </lineage>
</organism>
<protein>
    <submittedName>
        <fullName evidence="1">Uncharacterized protein</fullName>
    </submittedName>
</protein>
<dbReference type="AlphaFoldDB" id="A0A6H1ZD20"/>
<reference evidence="1" key="1">
    <citation type="submission" date="2020-03" db="EMBL/GenBank/DDBJ databases">
        <title>The deep terrestrial virosphere.</title>
        <authorList>
            <person name="Holmfeldt K."/>
            <person name="Nilsson E."/>
            <person name="Simone D."/>
            <person name="Lopez-Fernandez M."/>
            <person name="Wu X."/>
            <person name="de Brujin I."/>
            <person name="Lundin D."/>
            <person name="Andersson A."/>
            <person name="Bertilsson S."/>
            <person name="Dopson M."/>
        </authorList>
    </citation>
    <scope>NUCLEOTIDE SEQUENCE</scope>
    <source>
        <strain evidence="1">TM448A00237</strain>
    </source>
</reference>
<proteinExistence type="predicted"/>